<dbReference type="EMBL" id="ASGP02000003">
    <property type="protein sequence ID" value="KAH9518217.1"/>
    <property type="molecule type" value="Genomic_DNA"/>
</dbReference>
<keyword evidence="2" id="KW-1185">Reference proteome</keyword>
<name>A0A922L9L5_DERFA</name>
<organism evidence="1 2">
    <name type="scientific">Dermatophagoides farinae</name>
    <name type="common">American house dust mite</name>
    <dbReference type="NCBI Taxonomy" id="6954"/>
    <lineage>
        <taxon>Eukaryota</taxon>
        <taxon>Metazoa</taxon>
        <taxon>Ecdysozoa</taxon>
        <taxon>Arthropoda</taxon>
        <taxon>Chelicerata</taxon>
        <taxon>Arachnida</taxon>
        <taxon>Acari</taxon>
        <taxon>Acariformes</taxon>
        <taxon>Sarcoptiformes</taxon>
        <taxon>Astigmata</taxon>
        <taxon>Psoroptidia</taxon>
        <taxon>Analgoidea</taxon>
        <taxon>Pyroglyphidae</taxon>
        <taxon>Dermatophagoidinae</taxon>
        <taxon>Dermatophagoides</taxon>
    </lineage>
</organism>
<proteinExistence type="predicted"/>
<gene>
    <name evidence="1" type="ORF">DERF_008808</name>
</gene>
<protein>
    <submittedName>
        <fullName evidence="1">Uncharacterized protein</fullName>
    </submittedName>
</protein>
<dbReference type="Proteomes" id="UP000790347">
    <property type="component" value="Unassembled WGS sequence"/>
</dbReference>
<evidence type="ECO:0000313" key="1">
    <source>
        <dbReference type="EMBL" id="KAH9518217.1"/>
    </source>
</evidence>
<accession>A0A922L9L5</accession>
<comment type="caution">
    <text evidence="1">The sequence shown here is derived from an EMBL/GenBank/DDBJ whole genome shotgun (WGS) entry which is preliminary data.</text>
</comment>
<sequence>MKNELNLMKKKNNNKKVKEFITLFGEGIMHYIWNPRVITKDGTGIRTKKNKRFEFVNNFK</sequence>
<dbReference type="AlphaFoldDB" id="A0A922L9L5"/>
<reference evidence="1" key="2">
    <citation type="journal article" date="2022" name="Res Sq">
        <title>Comparative Genomics Reveals Insights into the Divergent Evolution of Astigmatic Mites and Household Pest Adaptations.</title>
        <authorList>
            <person name="Xiong Q."/>
            <person name="Wan A.T.-Y."/>
            <person name="Liu X.-Y."/>
            <person name="Fung C.S.-H."/>
            <person name="Xiao X."/>
            <person name="Malainual N."/>
            <person name="Hou J."/>
            <person name="Wang L."/>
            <person name="Wang M."/>
            <person name="Yang K."/>
            <person name="Cui Y."/>
            <person name="Leung E."/>
            <person name="Nong W."/>
            <person name="Shin S.-K."/>
            <person name="Au S."/>
            <person name="Jeong K.Y."/>
            <person name="Chew F.T."/>
            <person name="Hui J."/>
            <person name="Leung T.F."/>
            <person name="Tungtrongchitr A."/>
            <person name="Zhong N."/>
            <person name="Liu Z."/>
            <person name="Tsui S."/>
        </authorList>
    </citation>
    <scope>NUCLEOTIDE SEQUENCE</scope>
    <source>
        <strain evidence="1">Derf</strain>
        <tissue evidence="1">Whole organism</tissue>
    </source>
</reference>
<evidence type="ECO:0000313" key="2">
    <source>
        <dbReference type="Proteomes" id="UP000790347"/>
    </source>
</evidence>
<reference evidence="1" key="1">
    <citation type="submission" date="2013-05" db="EMBL/GenBank/DDBJ databases">
        <authorList>
            <person name="Yim A.K.Y."/>
            <person name="Chan T.F."/>
            <person name="Ji K.M."/>
            <person name="Liu X.Y."/>
            <person name="Zhou J.W."/>
            <person name="Li R.Q."/>
            <person name="Yang K.Y."/>
            <person name="Li J."/>
            <person name="Li M."/>
            <person name="Law P.T.W."/>
            <person name="Wu Y.L."/>
            <person name="Cai Z.L."/>
            <person name="Qin H."/>
            <person name="Bao Y."/>
            <person name="Leung R.K.K."/>
            <person name="Ng P.K.S."/>
            <person name="Zou J."/>
            <person name="Zhong X.J."/>
            <person name="Ran P.X."/>
            <person name="Zhong N.S."/>
            <person name="Liu Z.G."/>
            <person name="Tsui S.K.W."/>
        </authorList>
    </citation>
    <scope>NUCLEOTIDE SEQUENCE</scope>
    <source>
        <strain evidence="1">Derf</strain>
        <tissue evidence="1">Whole organism</tissue>
    </source>
</reference>